<organism evidence="2 3">
    <name type="scientific">Candidatus Roizmanbacteria bacterium CG10_big_fil_rev_8_21_14_0_10_45_7</name>
    <dbReference type="NCBI Taxonomy" id="1974854"/>
    <lineage>
        <taxon>Bacteria</taxon>
        <taxon>Candidatus Roizmaniibacteriota</taxon>
    </lineage>
</organism>
<protein>
    <recommendedName>
        <fullName evidence="4">Prolipoprotein diacylglyceryl transferase</fullName>
    </recommendedName>
</protein>
<feature type="transmembrane region" description="Helical" evidence="1">
    <location>
        <begin position="212"/>
        <end position="231"/>
    </location>
</feature>
<dbReference type="InterPro" id="IPR001640">
    <property type="entry name" value="Lgt"/>
</dbReference>
<evidence type="ECO:0000313" key="2">
    <source>
        <dbReference type="EMBL" id="PJE63410.1"/>
    </source>
</evidence>
<feature type="transmembrane region" description="Helical" evidence="1">
    <location>
        <begin position="119"/>
        <end position="138"/>
    </location>
</feature>
<sequence>MQAVQQTLEITRTVLFVHGYGILTVVSVLVALFMLWRELRRTSFKEEEVFDMVFVSSLLALIIGRLFFFFLEHPPFRFTFFNFLIVYVFPGFSLLGIYLGFFGALFILCARHKVPFAELIKRLAVPFLSMLAIHAFLVAAKDLVWPQLVVCALYTVFIFVMGFILKLERTAKIRERALFPAMLFILSFVAFISWIGYSVMLAGKIEAPPIEPLAFGGLALISAVWFATAVTRN</sequence>
<dbReference type="Pfam" id="PF01790">
    <property type="entry name" value="LGT"/>
    <property type="match status" value="1"/>
</dbReference>
<feature type="transmembrane region" description="Helical" evidence="1">
    <location>
        <begin position="83"/>
        <end position="107"/>
    </location>
</feature>
<feature type="transmembrane region" description="Helical" evidence="1">
    <location>
        <begin position="144"/>
        <end position="165"/>
    </location>
</feature>
<evidence type="ECO:0000256" key="1">
    <source>
        <dbReference type="SAM" id="Phobius"/>
    </source>
</evidence>
<dbReference type="GO" id="GO:0008961">
    <property type="term" value="F:phosphatidylglycerol-prolipoprotein diacylglyceryl transferase activity"/>
    <property type="evidence" value="ECO:0007669"/>
    <property type="project" value="InterPro"/>
</dbReference>
<feature type="transmembrane region" description="Helical" evidence="1">
    <location>
        <begin position="49"/>
        <end position="71"/>
    </location>
</feature>
<evidence type="ECO:0000313" key="3">
    <source>
        <dbReference type="Proteomes" id="UP000231569"/>
    </source>
</evidence>
<feature type="transmembrane region" description="Helical" evidence="1">
    <location>
        <begin position="177"/>
        <end position="200"/>
    </location>
</feature>
<feature type="transmembrane region" description="Helical" evidence="1">
    <location>
        <begin position="15"/>
        <end position="37"/>
    </location>
</feature>
<dbReference type="Proteomes" id="UP000231569">
    <property type="component" value="Unassembled WGS sequence"/>
</dbReference>
<reference evidence="3" key="1">
    <citation type="submission" date="2017-09" db="EMBL/GenBank/DDBJ databases">
        <title>Depth-based differentiation of microbial function through sediment-hosted aquifers and enrichment of novel symbionts in the deep terrestrial subsurface.</title>
        <authorList>
            <person name="Probst A.J."/>
            <person name="Ladd B."/>
            <person name="Jarett J.K."/>
            <person name="Geller-Mcgrath D.E."/>
            <person name="Sieber C.M.K."/>
            <person name="Emerson J.B."/>
            <person name="Anantharaman K."/>
            <person name="Thomas B.C."/>
            <person name="Malmstrom R."/>
            <person name="Stieglmeier M."/>
            <person name="Klingl A."/>
            <person name="Woyke T."/>
            <person name="Ryan C.M."/>
            <person name="Banfield J.F."/>
        </authorList>
    </citation>
    <scope>NUCLEOTIDE SEQUENCE [LARGE SCALE GENOMIC DNA]</scope>
</reference>
<keyword evidence="1" id="KW-0812">Transmembrane</keyword>
<dbReference type="AlphaFoldDB" id="A0A2M8KU61"/>
<accession>A0A2M8KU61</accession>
<keyword evidence="1" id="KW-1133">Transmembrane helix</keyword>
<dbReference type="GO" id="GO:0005886">
    <property type="term" value="C:plasma membrane"/>
    <property type="evidence" value="ECO:0007669"/>
    <property type="project" value="InterPro"/>
</dbReference>
<proteinExistence type="predicted"/>
<comment type="caution">
    <text evidence="2">The sequence shown here is derived from an EMBL/GenBank/DDBJ whole genome shotgun (WGS) entry which is preliminary data.</text>
</comment>
<evidence type="ECO:0008006" key="4">
    <source>
        <dbReference type="Google" id="ProtNLM"/>
    </source>
</evidence>
<dbReference type="GO" id="GO:0042158">
    <property type="term" value="P:lipoprotein biosynthetic process"/>
    <property type="evidence" value="ECO:0007669"/>
    <property type="project" value="InterPro"/>
</dbReference>
<gene>
    <name evidence="2" type="ORF">COU89_03495</name>
</gene>
<keyword evidence="1" id="KW-0472">Membrane</keyword>
<dbReference type="EMBL" id="PFEE01000072">
    <property type="protein sequence ID" value="PJE63410.1"/>
    <property type="molecule type" value="Genomic_DNA"/>
</dbReference>
<name>A0A2M8KU61_9BACT</name>